<dbReference type="InterPro" id="IPR051236">
    <property type="entry name" value="HAT_RTT109-like"/>
</dbReference>
<dbReference type="GO" id="GO:0008081">
    <property type="term" value="F:phosphoric diester hydrolase activity"/>
    <property type="evidence" value="ECO:0007669"/>
    <property type="project" value="InterPro"/>
</dbReference>
<dbReference type="GO" id="GO:0006629">
    <property type="term" value="P:lipid metabolic process"/>
    <property type="evidence" value="ECO:0007669"/>
    <property type="project" value="InterPro"/>
</dbReference>
<dbReference type="Gene3D" id="3.20.20.190">
    <property type="entry name" value="Phosphatidylinositol (PI) phosphodiesterase"/>
    <property type="match status" value="1"/>
</dbReference>
<dbReference type="InterPro" id="IPR017946">
    <property type="entry name" value="PLC-like_Pdiesterase_TIM-brl"/>
</dbReference>
<dbReference type="PANTHER" id="PTHR31571:SF1">
    <property type="entry name" value="ALTERED INHERITANCE OF MITOCHONDRIA PROTEIN 6"/>
    <property type="match status" value="1"/>
</dbReference>
<comment type="caution">
    <text evidence="2">The sequence shown here is derived from an EMBL/GenBank/DDBJ whole genome shotgun (WGS) entry which is preliminary data.</text>
</comment>
<dbReference type="AlphaFoldDB" id="A0A562TN47"/>
<dbReference type="SUPFAM" id="SSF51695">
    <property type="entry name" value="PLC-like phosphodiesterases"/>
    <property type="match status" value="1"/>
</dbReference>
<dbReference type="CDD" id="cd08577">
    <property type="entry name" value="PI-PLCc_GDPD_SF_unchar3"/>
    <property type="match status" value="1"/>
</dbReference>
<dbReference type="Proteomes" id="UP000317010">
    <property type="component" value="Unassembled WGS sequence"/>
</dbReference>
<dbReference type="EMBL" id="VLLI01000018">
    <property type="protein sequence ID" value="TWI94853.1"/>
    <property type="molecule type" value="Genomic_DNA"/>
</dbReference>
<dbReference type="InterPro" id="IPR039559">
    <property type="entry name" value="AIM6_PI-PLC-like_dom"/>
</dbReference>
<reference evidence="2 3" key="1">
    <citation type="submission" date="2019-07" db="EMBL/GenBank/DDBJ databases">
        <title>Genomic Encyclopedia of Archaeal and Bacterial Type Strains, Phase II (KMG-II): from individual species to whole genera.</title>
        <authorList>
            <person name="Goeker M."/>
        </authorList>
    </citation>
    <scope>NUCLEOTIDE SEQUENCE [LARGE SCALE GENOMIC DNA]</scope>
    <source>
        <strain evidence="2 3">ATCC BAA-1854</strain>
    </source>
</reference>
<name>A0A562TN47_9SPHI</name>
<proteinExistence type="predicted"/>
<dbReference type="RefSeq" id="WP_246139082.1">
    <property type="nucleotide sequence ID" value="NZ_VLLI01000018.1"/>
</dbReference>
<evidence type="ECO:0000313" key="2">
    <source>
        <dbReference type="EMBL" id="TWI94853.1"/>
    </source>
</evidence>
<accession>A0A562TN47</accession>
<dbReference type="PANTHER" id="PTHR31571">
    <property type="entry name" value="ALTERED INHERITANCE OF MITOCHONDRIA PROTEIN 6"/>
    <property type="match status" value="1"/>
</dbReference>
<evidence type="ECO:0000313" key="3">
    <source>
        <dbReference type="Proteomes" id="UP000317010"/>
    </source>
</evidence>
<sequence length="293" mass="32993">MKAPVAILSKKLLKTGIFVLLLLDLQSARSQSIPLPNAFAHNDYCHPHPLFDALDNGYTNIEADIFLEEGDLIVAHIYPFFRAEKTLETLYLQPLADRIAKNNGQVYKGYTTPIVLLIDIKTGANNTYSALKLLLEKYRSILSSYDNGKVTQRAITIVLSGHKPYQMIKSETNRLAFIDEDLRKTAMDTTAANVYKLASCKYSKMLSWNGNGDFPVSEKNKLCAYVSMAHKFGKKVRLWASPEKNSVWQELLKCGVDLINTDKLVDLKNFLITYKSSYGNSTVMLPINNIEVN</sequence>
<keyword evidence="3" id="KW-1185">Reference proteome</keyword>
<evidence type="ECO:0000256" key="1">
    <source>
        <dbReference type="ARBA" id="ARBA00014286"/>
    </source>
</evidence>
<organism evidence="2 3">
    <name type="scientific">Mucilaginibacter frigoritolerans</name>
    <dbReference type="NCBI Taxonomy" id="652788"/>
    <lineage>
        <taxon>Bacteria</taxon>
        <taxon>Pseudomonadati</taxon>
        <taxon>Bacteroidota</taxon>
        <taxon>Sphingobacteriia</taxon>
        <taxon>Sphingobacteriales</taxon>
        <taxon>Sphingobacteriaceae</taxon>
        <taxon>Mucilaginibacter</taxon>
    </lineage>
</organism>
<protein>
    <recommendedName>
        <fullName evidence="1">Altered inheritance of mitochondria protein 6</fullName>
    </recommendedName>
</protein>
<gene>
    <name evidence="2" type="ORF">JN11_04635</name>
</gene>